<comment type="caution">
    <text evidence="8">The sequence shown here is derived from an EMBL/GenBank/DDBJ whole genome shotgun (WGS) entry which is preliminary data.</text>
</comment>
<reference evidence="8" key="2">
    <citation type="submission" date="2020-11" db="EMBL/GenBank/DDBJ databases">
        <authorList>
            <person name="Cecchin M."/>
            <person name="Marcolungo L."/>
            <person name="Rossato M."/>
            <person name="Girolomoni L."/>
            <person name="Cosentino E."/>
            <person name="Cuine S."/>
            <person name="Li-Beisson Y."/>
            <person name="Delledonne M."/>
            <person name="Ballottari M."/>
        </authorList>
    </citation>
    <scope>NUCLEOTIDE SEQUENCE</scope>
    <source>
        <strain evidence="8">211/11P</strain>
        <tissue evidence="8">Whole cell</tissue>
    </source>
</reference>
<evidence type="ECO:0000256" key="4">
    <source>
        <dbReference type="PROSITE-ProRule" id="PRU00134"/>
    </source>
</evidence>
<dbReference type="Gene3D" id="6.10.140.2220">
    <property type="match status" value="1"/>
</dbReference>
<dbReference type="GO" id="GO:0008270">
    <property type="term" value="F:zinc ion binding"/>
    <property type="evidence" value="ECO:0007669"/>
    <property type="project" value="UniProtKB-KW"/>
</dbReference>
<evidence type="ECO:0008006" key="10">
    <source>
        <dbReference type="Google" id="ProtNLM"/>
    </source>
</evidence>
<dbReference type="PROSITE" id="PS01360">
    <property type="entry name" value="ZF_MYND_1"/>
    <property type="match status" value="1"/>
</dbReference>
<dbReference type="PROSITE" id="PS50865">
    <property type="entry name" value="ZF_MYND_2"/>
    <property type="match status" value="1"/>
</dbReference>
<dbReference type="Pfam" id="PF04969">
    <property type="entry name" value="CS"/>
    <property type="match status" value="1"/>
</dbReference>
<dbReference type="InterPro" id="IPR002893">
    <property type="entry name" value="Znf_MYND"/>
</dbReference>
<feature type="region of interest" description="Disordered" evidence="5">
    <location>
        <begin position="289"/>
        <end position="308"/>
    </location>
</feature>
<feature type="domain" description="MYND-type" evidence="6">
    <location>
        <begin position="15"/>
        <end position="52"/>
    </location>
</feature>
<evidence type="ECO:0000256" key="2">
    <source>
        <dbReference type="ARBA" id="ARBA00022771"/>
    </source>
</evidence>
<accession>A0A9D4YVZ8</accession>
<feature type="domain" description="CS" evidence="7">
    <location>
        <begin position="163"/>
        <end position="261"/>
    </location>
</feature>
<evidence type="ECO:0000256" key="3">
    <source>
        <dbReference type="ARBA" id="ARBA00022833"/>
    </source>
</evidence>
<dbReference type="SUPFAM" id="SSF49764">
    <property type="entry name" value="HSP20-like chaperones"/>
    <property type="match status" value="1"/>
</dbReference>
<dbReference type="GO" id="GO:0051082">
    <property type="term" value="F:unfolded protein binding"/>
    <property type="evidence" value="ECO:0007669"/>
    <property type="project" value="TreeGrafter"/>
</dbReference>
<evidence type="ECO:0000256" key="5">
    <source>
        <dbReference type="SAM" id="MobiDB-lite"/>
    </source>
</evidence>
<sequence>MAAMHEDELPDEIECANCGTTQDLLKCSRCHTAWFCGVKCQKAYWPFHRTQCKKNEFADAIEEQEPKFAKWMRKHGKQAVLKDDEVDRLERAAQAASGPGREDVMESMYGRSQPKPALPHYTAEERAAMRRAEEATSAAARLTLQRSGGEAYAALEMPQQLSLDCQRYKWRQNQSHVELFVPLPDGLPTRRVSVRLGTSDISIVVDDAPVLVGRLYHEIKAEESTWFIQDGVVEVTMLKRCRRGNYEAGKNNADTYWRSVVRGAAPHEMLQEEYPPIAYYSSHCEGLGRQEPPRRLNSGRAGQEAGTALAVETPALAAA</sequence>
<keyword evidence="3" id="KW-0862">Zinc</keyword>
<evidence type="ECO:0000313" key="8">
    <source>
        <dbReference type="EMBL" id="KAI3428834.1"/>
    </source>
</evidence>
<keyword evidence="9" id="KW-1185">Reference proteome</keyword>
<feature type="region of interest" description="Disordered" evidence="5">
    <location>
        <begin position="91"/>
        <end position="118"/>
    </location>
</feature>
<evidence type="ECO:0000256" key="1">
    <source>
        <dbReference type="ARBA" id="ARBA00022723"/>
    </source>
</evidence>
<dbReference type="OrthoDB" id="416217at2759"/>
<name>A0A9D4YVZ8_CHLVU</name>
<dbReference type="InterPro" id="IPR007052">
    <property type="entry name" value="CS_dom"/>
</dbReference>
<organism evidence="8 9">
    <name type="scientific">Chlorella vulgaris</name>
    <name type="common">Green alga</name>
    <dbReference type="NCBI Taxonomy" id="3077"/>
    <lineage>
        <taxon>Eukaryota</taxon>
        <taxon>Viridiplantae</taxon>
        <taxon>Chlorophyta</taxon>
        <taxon>core chlorophytes</taxon>
        <taxon>Trebouxiophyceae</taxon>
        <taxon>Chlorellales</taxon>
        <taxon>Chlorellaceae</taxon>
        <taxon>Chlorella clade</taxon>
        <taxon>Chlorella</taxon>
    </lineage>
</organism>
<dbReference type="EMBL" id="SIDB01000009">
    <property type="protein sequence ID" value="KAI3428834.1"/>
    <property type="molecule type" value="Genomic_DNA"/>
</dbReference>
<evidence type="ECO:0000259" key="6">
    <source>
        <dbReference type="PROSITE" id="PS50865"/>
    </source>
</evidence>
<gene>
    <name evidence="8" type="ORF">D9Q98_007651</name>
</gene>
<dbReference type="InterPro" id="IPR037898">
    <property type="entry name" value="NudC_fam"/>
</dbReference>
<dbReference type="PROSITE" id="PS51203">
    <property type="entry name" value="CS"/>
    <property type="match status" value="1"/>
</dbReference>
<dbReference type="AlphaFoldDB" id="A0A9D4YVZ8"/>
<dbReference type="Proteomes" id="UP001055712">
    <property type="component" value="Unassembled WGS sequence"/>
</dbReference>
<dbReference type="Pfam" id="PF01753">
    <property type="entry name" value="zf-MYND"/>
    <property type="match status" value="1"/>
</dbReference>
<keyword evidence="1" id="KW-0479">Metal-binding</keyword>
<dbReference type="InterPro" id="IPR008978">
    <property type="entry name" value="HSP20-like_chaperone"/>
</dbReference>
<dbReference type="Gene3D" id="2.60.40.790">
    <property type="match status" value="1"/>
</dbReference>
<keyword evidence="2 4" id="KW-0863">Zinc-finger</keyword>
<dbReference type="SUPFAM" id="SSF144232">
    <property type="entry name" value="HIT/MYND zinc finger-like"/>
    <property type="match status" value="1"/>
</dbReference>
<dbReference type="PANTHER" id="PTHR12356">
    <property type="entry name" value="NUCLEAR MOVEMENT PROTEIN NUDC"/>
    <property type="match status" value="1"/>
</dbReference>
<dbReference type="GO" id="GO:0006457">
    <property type="term" value="P:protein folding"/>
    <property type="evidence" value="ECO:0007669"/>
    <property type="project" value="TreeGrafter"/>
</dbReference>
<protein>
    <recommendedName>
        <fullName evidence="10">MYND-type domain-containing protein</fullName>
    </recommendedName>
</protein>
<evidence type="ECO:0000259" key="7">
    <source>
        <dbReference type="PROSITE" id="PS51203"/>
    </source>
</evidence>
<reference evidence="8" key="1">
    <citation type="journal article" date="2019" name="Plant J.">
        <title>Chlorella vulgaris genome assembly and annotation reveals the molecular basis for metabolic acclimation to high light conditions.</title>
        <authorList>
            <person name="Cecchin M."/>
            <person name="Marcolungo L."/>
            <person name="Rossato M."/>
            <person name="Girolomoni L."/>
            <person name="Cosentino E."/>
            <person name="Cuine S."/>
            <person name="Li-Beisson Y."/>
            <person name="Delledonne M."/>
            <person name="Ballottari M."/>
        </authorList>
    </citation>
    <scope>NUCLEOTIDE SEQUENCE</scope>
    <source>
        <strain evidence="8">211/11P</strain>
    </source>
</reference>
<evidence type="ECO:0000313" key="9">
    <source>
        <dbReference type="Proteomes" id="UP001055712"/>
    </source>
</evidence>
<dbReference type="CDD" id="cd06467">
    <property type="entry name" value="p23_NUDC_like"/>
    <property type="match status" value="1"/>
</dbReference>
<dbReference type="GO" id="GO:0005737">
    <property type="term" value="C:cytoplasm"/>
    <property type="evidence" value="ECO:0007669"/>
    <property type="project" value="TreeGrafter"/>
</dbReference>
<proteinExistence type="predicted"/>